<feature type="signal peptide" evidence="3">
    <location>
        <begin position="1"/>
        <end position="29"/>
    </location>
</feature>
<dbReference type="GO" id="GO:0000324">
    <property type="term" value="C:fungal-type vacuole"/>
    <property type="evidence" value="ECO:0007669"/>
    <property type="project" value="TreeGrafter"/>
</dbReference>
<feature type="transmembrane region" description="Helical" evidence="2">
    <location>
        <begin position="89"/>
        <end position="111"/>
    </location>
</feature>
<evidence type="ECO:0000313" key="5">
    <source>
        <dbReference type="Proteomes" id="UP000510647"/>
    </source>
</evidence>
<organism evidence="4 5">
    <name type="scientific">Torulaspora globosa</name>
    <dbReference type="NCBI Taxonomy" id="48254"/>
    <lineage>
        <taxon>Eukaryota</taxon>
        <taxon>Fungi</taxon>
        <taxon>Dikarya</taxon>
        <taxon>Ascomycota</taxon>
        <taxon>Saccharomycotina</taxon>
        <taxon>Saccharomycetes</taxon>
        <taxon>Saccharomycetales</taxon>
        <taxon>Saccharomycetaceae</taxon>
        <taxon>Torulaspora</taxon>
    </lineage>
</organism>
<accession>A0A7H9HXX1</accession>
<dbReference type="InterPro" id="IPR051009">
    <property type="entry name" value="PRM"/>
</dbReference>
<dbReference type="GO" id="GO:0005935">
    <property type="term" value="C:cellular bud neck"/>
    <property type="evidence" value="ECO:0007669"/>
    <property type="project" value="TreeGrafter"/>
</dbReference>
<keyword evidence="2" id="KW-0472">Membrane</keyword>
<keyword evidence="2" id="KW-0812">Transmembrane</keyword>
<keyword evidence="5" id="KW-1185">Reference proteome</keyword>
<dbReference type="Proteomes" id="UP000510647">
    <property type="component" value="Chromosome 7"/>
</dbReference>
<proteinExistence type="predicted"/>
<evidence type="ECO:0008006" key="6">
    <source>
        <dbReference type="Google" id="ProtNLM"/>
    </source>
</evidence>
<name>A0A7H9HXX1_9SACH</name>
<evidence type="ECO:0000256" key="1">
    <source>
        <dbReference type="SAM" id="MobiDB-lite"/>
    </source>
</evidence>
<evidence type="ECO:0000256" key="2">
    <source>
        <dbReference type="SAM" id="Phobius"/>
    </source>
</evidence>
<evidence type="ECO:0000313" key="4">
    <source>
        <dbReference type="EMBL" id="QLQ82193.1"/>
    </source>
</evidence>
<feature type="chain" id="PRO_5028928641" description="Mid2 domain-containing protein" evidence="3">
    <location>
        <begin position="30"/>
        <end position="318"/>
    </location>
</feature>
<keyword evidence="2" id="KW-1133">Transmembrane helix</keyword>
<feature type="compositionally biased region" description="Polar residues" evidence="1">
    <location>
        <begin position="275"/>
        <end position="297"/>
    </location>
</feature>
<feature type="region of interest" description="Disordered" evidence="1">
    <location>
        <begin position="269"/>
        <end position="303"/>
    </location>
</feature>
<sequence length="318" mass="35255">MVSVHSEKGTIHRFAVLFCSFLLVRGAMSELTLDERGLPNLNSTATSISSSVSSTSSSAQSSSATFTPFIPSSEGNKYVYHTTHAGGTVFIAVGSCLAFILAIVLVIWIIFGFSSWRSARKEYKLKDMEEKCQYDPFFYSTFKETSDSSDSDERSDISEKVLKNKPSTLSLYSLTSTSVLNLLNQTKNDSIGTDQNIHQSNNRRSMFISPIELLQNDANRTTLWTNDNTSTGNLFDSPVSTQIEQSCTQIINNMDGLTAQAKSNIYEHNRRSRSTVDLLSGSASPSSLEDTNQTRDTINNKKHYRSPSIVLDQLLDQD</sequence>
<dbReference type="AlphaFoldDB" id="A0A7H9HXX1"/>
<evidence type="ECO:0000256" key="3">
    <source>
        <dbReference type="SAM" id="SignalP"/>
    </source>
</evidence>
<dbReference type="OrthoDB" id="4065319at2759"/>
<keyword evidence="3" id="KW-0732">Signal</keyword>
<dbReference type="PANTHER" id="PTHR36089:SF1">
    <property type="entry name" value="CHITIN SYNTHASE 3 COMPLEX PROTEIN CSI2-RELATED"/>
    <property type="match status" value="1"/>
</dbReference>
<protein>
    <recommendedName>
        <fullName evidence="6">Mid2 domain-containing protein</fullName>
    </recommendedName>
</protein>
<dbReference type="EMBL" id="CP059273">
    <property type="protein sequence ID" value="QLQ82193.1"/>
    <property type="molecule type" value="Genomic_DNA"/>
</dbReference>
<reference evidence="4 5" key="1">
    <citation type="submission" date="2020-06" db="EMBL/GenBank/DDBJ databases">
        <title>The yeast mating-type switching endonuclease HO is a domesticated member of an unorthodox homing genetic element family.</title>
        <authorList>
            <person name="Coughlan A.Y."/>
            <person name="Lombardi L."/>
            <person name="Braun-Galleani S."/>
            <person name="Martos A.R."/>
            <person name="Galeote V."/>
            <person name="Bigey F."/>
            <person name="Dequin S."/>
            <person name="Byrne K.P."/>
            <person name="Wolfe K.H."/>
        </authorList>
    </citation>
    <scope>NUCLEOTIDE SEQUENCE [LARGE SCALE GENOMIC DNA]</scope>
    <source>
        <strain evidence="4 5">CBS2947</strain>
    </source>
</reference>
<dbReference type="PANTHER" id="PTHR36089">
    <property type="entry name" value="CHITIN SYNTHASE 3 COMPLEX PROTEIN CSI2-RELATED"/>
    <property type="match status" value="1"/>
</dbReference>
<gene>
    <name evidence="4" type="ORF">HG537_0G04480</name>
</gene>